<dbReference type="InterPro" id="IPR011604">
    <property type="entry name" value="PDDEXK-like_dom_sf"/>
</dbReference>
<feature type="domain" description="Putative exodeoxyribonuclease 8 PDDEXK-like" evidence="1">
    <location>
        <begin position="21"/>
        <end position="256"/>
    </location>
</feature>
<dbReference type="EMBL" id="UFXZ01000001">
    <property type="protein sequence ID" value="STC89369.1"/>
    <property type="molecule type" value="Genomic_DNA"/>
</dbReference>
<dbReference type="EC" id="3.1.11.-" evidence="2"/>
<gene>
    <name evidence="2" type="primary">recE</name>
    <name evidence="2" type="ORF">NCTC12121_02163</name>
</gene>
<dbReference type="Proteomes" id="UP000255248">
    <property type="component" value="Unassembled WGS sequence"/>
</dbReference>
<evidence type="ECO:0000259" key="1">
    <source>
        <dbReference type="Pfam" id="PF12684"/>
    </source>
</evidence>
<dbReference type="InterPro" id="IPR024432">
    <property type="entry name" value="Put_RecE_PDDEXK-like_dom"/>
</dbReference>
<proteinExistence type="predicted"/>
<accession>A0A376DH51</accession>
<organism evidence="2 3">
    <name type="scientific">Edwardsiella hoshinae</name>
    <dbReference type="NCBI Taxonomy" id="93378"/>
    <lineage>
        <taxon>Bacteria</taxon>
        <taxon>Pseudomonadati</taxon>
        <taxon>Pseudomonadota</taxon>
        <taxon>Gammaproteobacteria</taxon>
        <taxon>Enterobacterales</taxon>
        <taxon>Hafniaceae</taxon>
        <taxon>Edwardsiella</taxon>
    </lineage>
</organism>
<dbReference type="OrthoDB" id="256590at2"/>
<dbReference type="GO" id="GO:0016787">
    <property type="term" value="F:hydrolase activity"/>
    <property type="evidence" value="ECO:0007669"/>
    <property type="project" value="UniProtKB-KW"/>
</dbReference>
<reference evidence="2 3" key="1">
    <citation type="submission" date="2018-06" db="EMBL/GenBank/DDBJ databases">
        <authorList>
            <consortium name="Pathogen Informatics"/>
            <person name="Doyle S."/>
        </authorList>
    </citation>
    <scope>NUCLEOTIDE SEQUENCE [LARGE SCALE GENOMIC DNA]</scope>
    <source>
        <strain evidence="2 3">NCTC12121</strain>
    </source>
</reference>
<dbReference type="AlphaFoldDB" id="A0A376DH51"/>
<evidence type="ECO:0000313" key="2">
    <source>
        <dbReference type="EMBL" id="STC89369.1"/>
    </source>
</evidence>
<dbReference type="Pfam" id="PF12684">
    <property type="entry name" value="DUF3799"/>
    <property type="match status" value="1"/>
</dbReference>
<sequence>MQPGIYPFISNHDYHHGAGISKSQLDLIAECPALLPWQKNAPVDEEKTGALDFGTAFHCLCLEPEEFDKRYAVAPVVNRRTAKGKEEEAAFIAECASMGIQPLSAEDAAKLRMMYDSAMAHPLARWMLESSGQCESSIYWEDDETGVLCRCRPDKIITDFHWLIDVKTTADMDKFSRSFYDYRYHVQDAFYTDGYKRQVCEQPVFAFLVVSTSINCGRYPVNVFILDQQAKDAGRAEYQRNLRTYRECLDSNEWPGIKTLSLPRWAKELRNDQ</sequence>
<dbReference type="Gene3D" id="3.90.320.10">
    <property type="match status" value="1"/>
</dbReference>
<keyword evidence="2" id="KW-0378">Hydrolase</keyword>
<evidence type="ECO:0000313" key="3">
    <source>
        <dbReference type="Proteomes" id="UP000255248"/>
    </source>
</evidence>
<name>A0A376DH51_9GAMM</name>
<protein>
    <submittedName>
        <fullName evidence="2">Exodeoxyribonuclease 8</fullName>
        <ecNumber evidence="2">3.1.11.-</ecNumber>
    </submittedName>
</protein>